<sequence length="187" mass="20940">MPGLTMTEKEFWKTRIAVRIGKRIEAIHARHPALFDRLKREARARALESLGLAEAYAEQEAIQAEEESLDRRRKSAKRAMLATLRGVPIEDVADGVHLGYGGEPPHEAAEAVRKRQALHEAEALAADPIGREVARWEVERENLLDTVWLATSPIQIKQLWTKVGSLLGDEPTGLEREALAIEPTDDR</sequence>
<evidence type="ECO:0000313" key="1">
    <source>
        <dbReference type="EMBL" id="APW63213.1"/>
    </source>
</evidence>
<keyword evidence="2" id="KW-1185">Reference proteome</keyword>
<organism evidence="1 2">
    <name type="scientific">Paludisphaera borealis</name>
    <dbReference type="NCBI Taxonomy" id="1387353"/>
    <lineage>
        <taxon>Bacteria</taxon>
        <taxon>Pseudomonadati</taxon>
        <taxon>Planctomycetota</taxon>
        <taxon>Planctomycetia</taxon>
        <taxon>Isosphaerales</taxon>
        <taxon>Isosphaeraceae</taxon>
        <taxon>Paludisphaera</taxon>
    </lineage>
</organism>
<dbReference type="KEGG" id="pbor:BSF38_04777"/>
<dbReference type="Proteomes" id="UP000186309">
    <property type="component" value="Chromosome"/>
</dbReference>
<dbReference type="RefSeq" id="WP_076349595.1">
    <property type="nucleotide sequence ID" value="NZ_CP019082.1"/>
</dbReference>
<dbReference type="OrthoDB" id="262916at2"/>
<dbReference type="STRING" id="1387353.BSF38_04777"/>
<gene>
    <name evidence="1" type="ORF">BSF38_04777</name>
</gene>
<proteinExistence type="predicted"/>
<dbReference type="EMBL" id="CP019082">
    <property type="protein sequence ID" value="APW63213.1"/>
    <property type="molecule type" value="Genomic_DNA"/>
</dbReference>
<evidence type="ECO:0000313" key="2">
    <source>
        <dbReference type="Proteomes" id="UP000186309"/>
    </source>
</evidence>
<name>A0A1U7CWF6_9BACT</name>
<protein>
    <submittedName>
        <fullName evidence="1">Uncharacterized protein</fullName>
    </submittedName>
</protein>
<accession>A0A1U7CWF6</accession>
<dbReference type="AlphaFoldDB" id="A0A1U7CWF6"/>
<reference evidence="2" key="1">
    <citation type="submission" date="2016-12" db="EMBL/GenBank/DDBJ databases">
        <title>Comparative genomics of four Isosphaeraceae planctomycetes: a common pool of plasmids and glycoside hydrolase genes.</title>
        <authorList>
            <person name="Ivanova A."/>
        </authorList>
    </citation>
    <scope>NUCLEOTIDE SEQUENCE [LARGE SCALE GENOMIC DNA]</scope>
    <source>
        <strain evidence="2">PX4</strain>
    </source>
</reference>